<feature type="signal peptide" evidence="2">
    <location>
        <begin position="1"/>
        <end position="30"/>
    </location>
</feature>
<dbReference type="GO" id="GO:0016787">
    <property type="term" value="F:hydrolase activity"/>
    <property type="evidence" value="ECO:0007669"/>
    <property type="project" value="UniProtKB-KW"/>
</dbReference>
<organism evidence="4 5">
    <name type="scientific">Crossiella cryophila</name>
    <dbReference type="NCBI Taxonomy" id="43355"/>
    <lineage>
        <taxon>Bacteria</taxon>
        <taxon>Bacillati</taxon>
        <taxon>Actinomycetota</taxon>
        <taxon>Actinomycetes</taxon>
        <taxon>Pseudonocardiales</taxon>
        <taxon>Pseudonocardiaceae</taxon>
        <taxon>Crossiella</taxon>
    </lineage>
</organism>
<gene>
    <name evidence="4" type="ORF">HNR67_003373</name>
</gene>
<keyword evidence="5" id="KW-1185">Reference proteome</keyword>
<reference evidence="4 5" key="1">
    <citation type="submission" date="2020-08" db="EMBL/GenBank/DDBJ databases">
        <title>Sequencing the genomes of 1000 actinobacteria strains.</title>
        <authorList>
            <person name="Klenk H.-P."/>
        </authorList>
    </citation>
    <scope>NUCLEOTIDE SEQUENCE [LARGE SCALE GENOMIC DNA]</scope>
    <source>
        <strain evidence="4 5">DSM 44230</strain>
    </source>
</reference>
<accession>A0A7W7FTR0</accession>
<dbReference type="AlphaFoldDB" id="A0A7W7FTR0"/>
<dbReference type="GO" id="GO:0016020">
    <property type="term" value="C:membrane"/>
    <property type="evidence" value="ECO:0007669"/>
    <property type="project" value="TreeGrafter"/>
</dbReference>
<evidence type="ECO:0000259" key="3">
    <source>
        <dbReference type="Pfam" id="PF12697"/>
    </source>
</evidence>
<feature type="chain" id="PRO_5031154557" evidence="2">
    <location>
        <begin position="31"/>
        <end position="337"/>
    </location>
</feature>
<evidence type="ECO:0000313" key="5">
    <source>
        <dbReference type="Proteomes" id="UP000533598"/>
    </source>
</evidence>
<dbReference type="PANTHER" id="PTHR43798">
    <property type="entry name" value="MONOACYLGLYCEROL LIPASE"/>
    <property type="match status" value="1"/>
</dbReference>
<dbReference type="Gene3D" id="3.40.50.1820">
    <property type="entry name" value="alpha/beta hydrolase"/>
    <property type="match status" value="1"/>
</dbReference>
<dbReference type="EMBL" id="JACHMH010000001">
    <property type="protein sequence ID" value="MBB4677255.1"/>
    <property type="molecule type" value="Genomic_DNA"/>
</dbReference>
<dbReference type="Proteomes" id="UP000533598">
    <property type="component" value="Unassembled WGS sequence"/>
</dbReference>
<evidence type="ECO:0000256" key="2">
    <source>
        <dbReference type="SAM" id="SignalP"/>
    </source>
</evidence>
<protein>
    <submittedName>
        <fullName evidence="4">Pimeloyl-ACP methyl ester carboxylesterase</fullName>
    </submittedName>
</protein>
<comment type="caution">
    <text evidence="4">The sequence shown here is derived from an EMBL/GenBank/DDBJ whole genome shotgun (WGS) entry which is preliminary data.</text>
</comment>
<name>A0A7W7FTR0_9PSEU</name>
<keyword evidence="2" id="KW-0732">Signal</keyword>
<evidence type="ECO:0000256" key="1">
    <source>
        <dbReference type="ARBA" id="ARBA00022801"/>
    </source>
</evidence>
<dbReference type="Pfam" id="PF12697">
    <property type="entry name" value="Abhydrolase_6"/>
    <property type="match status" value="1"/>
</dbReference>
<feature type="domain" description="AB hydrolase-1" evidence="3">
    <location>
        <begin position="66"/>
        <end position="320"/>
    </location>
</feature>
<evidence type="ECO:0000313" key="4">
    <source>
        <dbReference type="EMBL" id="MBB4677255.1"/>
    </source>
</evidence>
<keyword evidence="1" id="KW-0378">Hydrolase</keyword>
<dbReference type="InterPro" id="IPR029058">
    <property type="entry name" value="AB_hydrolase_fold"/>
</dbReference>
<dbReference type="SUPFAM" id="SSF53474">
    <property type="entry name" value="alpha/beta-Hydrolases"/>
    <property type="match status" value="1"/>
</dbReference>
<dbReference type="PANTHER" id="PTHR43798:SF31">
    <property type="entry name" value="AB HYDROLASE SUPERFAMILY PROTEIN YCLE"/>
    <property type="match status" value="1"/>
</dbReference>
<dbReference type="RefSeq" id="WP_185003219.1">
    <property type="nucleotide sequence ID" value="NZ_BAAAUI010000050.1"/>
</dbReference>
<dbReference type="InterPro" id="IPR050266">
    <property type="entry name" value="AB_hydrolase_sf"/>
</dbReference>
<sequence length="337" mass="35379">MRQRSVVTRLLGLVVTVLLAQLLVPSTASATPDPVCQPIDQSVTVLLTQHHMRGTLCTPAGATKVLVMVPGGTYNHAYWDFPYQEGTYNFRKAMNAAGYATAVVDRLGSGDSSRPPSILVTALMQAQAVHKVIQTLRGSFAKVVLIGHSIGSAISVLEAGTHRDVDGVVLTGMTHQPNLVNLATALTEIHPAMLDPQLSGGGYDPTYLTSKPGKRGVLFHDPGVVDPGMLAVDEQTKDVLSALETADSLGVGIIPPYSALINAPVLLAVGSSDKLFCGTGATNCTSATTVLNTESAYYTHAPNVSAYVATGVGHDLNLHPSAPQLQQAVLTWLSTHV</sequence>
<proteinExistence type="predicted"/>
<dbReference type="InterPro" id="IPR000073">
    <property type="entry name" value="AB_hydrolase_1"/>
</dbReference>